<dbReference type="NCBIfam" id="TIGR02098">
    <property type="entry name" value="MJ0042_CXXC"/>
    <property type="match status" value="1"/>
</dbReference>
<feature type="region of interest" description="Disordered" evidence="1">
    <location>
        <begin position="323"/>
        <end position="342"/>
    </location>
</feature>
<accession>A0ABP7S987</accession>
<feature type="compositionally biased region" description="Low complexity" evidence="1">
    <location>
        <begin position="141"/>
        <end position="150"/>
    </location>
</feature>
<dbReference type="Proteomes" id="UP001500235">
    <property type="component" value="Unassembled WGS sequence"/>
</dbReference>
<keyword evidence="2" id="KW-1133">Transmembrane helix</keyword>
<evidence type="ECO:0000256" key="2">
    <source>
        <dbReference type="SAM" id="Phobius"/>
    </source>
</evidence>
<dbReference type="InterPro" id="IPR011723">
    <property type="entry name" value="Znf/thioredoxin_put"/>
</dbReference>
<evidence type="ECO:0000259" key="3">
    <source>
        <dbReference type="Pfam" id="PF13717"/>
    </source>
</evidence>
<feature type="region of interest" description="Disordered" evidence="1">
    <location>
        <begin position="33"/>
        <end position="155"/>
    </location>
</feature>
<keyword evidence="2" id="KW-0812">Transmembrane</keyword>
<evidence type="ECO:0000256" key="1">
    <source>
        <dbReference type="SAM" id="MobiDB-lite"/>
    </source>
</evidence>
<keyword evidence="5" id="KW-1185">Reference proteome</keyword>
<sequence length="342" mass="36756">MILTCPSCGTRYVVKDGAIPVGGRTVRCAQCKHSWHQDPEDGAGEPEQQLPEQGHDDLGAEPLQSPPLGEQSGSPLAGEPGDEAPSAMAAWSAVTESDGQTLPEQDYRPQASEWVEPQPEPEPEPAPAFAEAPKDEVQTMPAEAAAASEPYPEEVVPEERSSHPLRASRAQADDLYSPFAVGDEDPEPRRRWPLVVLIVLVAIAAIAAAIFFLAPTDLKRSIGLAEAAGSSPLLIQLKQQSRQELASNNQLLEVSGLVINPTEEVQQVPPLNAQLRNVDQKVVYRWTIPPPATRLTPGGRASFNSAQLDIPLEAECLDLYFGDPDQPQPRCERRTASGPAGA</sequence>
<protein>
    <recommendedName>
        <fullName evidence="3">Zinc finger/thioredoxin putative domain-containing protein</fullName>
    </recommendedName>
</protein>
<gene>
    <name evidence="4" type="ORF">GCM10022280_01590</name>
</gene>
<dbReference type="RefSeq" id="WP_344705492.1">
    <property type="nucleotide sequence ID" value="NZ_BAABBQ010000001.1"/>
</dbReference>
<reference evidence="5" key="1">
    <citation type="journal article" date="2019" name="Int. J. Syst. Evol. Microbiol.">
        <title>The Global Catalogue of Microorganisms (GCM) 10K type strain sequencing project: providing services to taxonomists for standard genome sequencing and annotation.</title>
        <authorList>
            <consortium name="The Broad Institute Genomics Platform"/>
            <consortium name="The Broad Institute Genome Sequencing Center for Infectious Disease"/>
            <person name="Wu L."/>
            <person name="Ma J."/>
        </authorList>
    </citation>
    <scope>NUCLEOTIDE SEQUENCE [LARGE SCALE GENOMIC DNA]</scope>
    <source>
        <strain evidence="5">JCM 17563</strain>
    </source>
</reference>
<proteinExistence type="predicted"/>
<evidence type="ECO:0000313" key="5">
    <source>
        <dbReference type="Proteomes" id="UP001500235"/>
    </source>
</evidence>
<comment type="caution">
    <text evidence="4">The sequence shown here is derived from an EMBL/GenBank/DDBJ whole genome shotgun (WGS) entry which is preliminary data.</text>
</comment>
<feature type="compositionally biased region" description="Polar residues" evidence="1">
    <location>
        <begin position="94"/>
        <end position="103"/>
    </location>
</feature>
<name>A0ABP7S987_9SPHN</name>
<keyword evidence="2" id="KW-0472">Membrane</keyword>
<evidence type="ECO:0000313" key="4">
    <source>
        <dbReference type="EMBL" id="GAA4008529.1"/>
    </source>
</evidence>
<organism evidence="4 5">
    <name type="scientific">Sphingomonas swuensis</name>
    <dbReference type="NCBI Taxonomy" id="977800"/>
    <lineage>
        <taxon>Bacteria</taxon>
        <taxon>Pseudomonadati</taxon>
        <taxon>Pseudomonadota</taxon>
        <taxon>Alphaproteobacteria</taxon>
        <taxon>Sphingomonadales</taxon>
        <taxon>Sphingomonadaceae</taxon>
        <taxon>Sphingomonas</taxon>
    </lineage>
</organism>
<dbReference type="Pfam" id="PF13717">
    <property type="entry name" value="Zn_ribbon_4"/>
    <property type="match status" value="1"/>
</dbReference>
<feature type="domain" description="Zinc finger/thioredoxin putative" evidence="3">
    <location>
        <begin position="1"/>
        <end position="35"/>
    </location>
</feature>
<feature type="transmembrane region" description="Helical" evidence="2">
    <location>
        <begin position="192"/>
        <end position="214"/>
    </location>
</feature>
<dbReference type="EMBL" id="BAABBQ010000001">
    <property type="protein sequence ID" value="GAA4008529.1"/>
    <property type="molecule type" value="Genomic_DNA"/>
</dbReference>